<protein>
    <submittedName>
        <fullName evidence="2">RHS repeat protein</fullName>
    </submittedName>
</protein>
<name>A0AA41UM98_9BACT</name>
<keyword evidence="3" id="KW-1185">Reference proteome</keyword>
<dbReference type="Proteomes" id="UP001165427">
    <property type="component" value="Unassembled WGS sequence"/>
</dbReference>
<gene>
    <name evidence="2" type="ORF">MRX98_21695</name>
</gene>
<evidence type="ECO:0000313" key="3">
    <source>
        <dbReference type="Proteomes" id="UP001165427"/>
    </source>
</evidence>
<dbReference type="InterPro" id="IPR006530">
    <property type="entry name" value="YD"/>
</dbReference>
<reference evidence="2" key="1">
    <citation type="submission" date="2022-04" db="EMBL/GenBank/DDBJ databases">
        <title>Desulfatitalea alkaliphila sp. nov., a novel anaerobic sulfate-reducing bacterium isolated from terrestrial mud volcano, Taman Peninsula, Russia.</title>
        <authorList>
            <person name="Khomyakova M.A."/>
            <person name="Merkel A.Y."/>
            <person name="Slobodkin A.I."/>
        </authorList>
    </citation>
    <scope>NUCLEOTIDE SEQUENCE</scope>
    <source>
        <strain evidence="2">M08but</strain>
    </source>
</reference>
<dbReference type="EMBL" id="JALJRB010000067">
    <property type="protein sequence ID" value="MCJ8503202.1"/>
    <property type="molecule type" value="Genomic_DNA"/>
</dbReference>
<dbReference type="Pfam" id="PF05593">
    <property type="entry name" value="RHS_repeat"/>
    <property type="match status" value="1"/>
</dbReference>
<evidence type="ECO:0000256" key="1">
    <source>
        <dbReference type="SAM" id="MobiDB-lite"/>
    </source>
</evidence>
<dbReference type="InterPro" id="IPR031325">
    <property type="entry name" value="RHS_repeat"/>
</dbReference>
<evidence type="ECO:0000313" key="2">
    <source>
        <dbReference type="EMBL" id="MCJ8503202.1"/>
    </source>
</evidence>
<dbReference type="NCBIfam" id="TIGR01643">
    <property type="entry name" value="YD_repeat_2x"/>
    <property type="match status" value="1"/>
</dbReference>
<organism evidence="2 3">
    <name type="scientific">Desulfatitalea alkaliphila</name>
    <dbReference type="NCBI Taxonomy" id="2929485"/>
    <lineage>
        <taxon>Bacteria</taxon>
        <taxon>Pseudomonadati</taxon>
        <taxon>Thermodesulfobacteriota</taxon>
        <taxon>Desulfobacteria</taxon>
        <taxon>Desulfobacterales</taxon>
        <taxon>Desulfosarcinaceae</taxon>
        <taxon>Desulfatitalea</taxon>
    </lineage>
</organism>
<accession>A0AA41UM98</accession>
<comment type="caution">
    <text evidence="2">The sequence shown here is derived from an EMBL/GenBank/DDBJ whole genome shotgun (WGS) entry which is preliminary data.</text>
</comment>
<sequence>MLRGLTRQIDAADTPGQRTTDNAAGVIIRQIDPDGKTTAYEYDTHGRLQAIIDGNGNEIVHYYDTNGTAGCSACAGSSAGQPSRIEYPTFARELRYDSLSTPYCRSAREFPFFDITEG</sequence>
<dbReference type="Gene3D" id="2.180.10.10">
    <property type="entry name" value="RHS repeat-associated core"/>
    <property type="match status" value="1"/>
</dbReference>
<dbReference type="RefSeq" id="WP_246915228.1">
    <property type="nucleotide sequence ID" value="NZ_JALJRB010000067.1"/>
</dbReference>
<feature type="region of interest" description="Disordered" evidence="1">
    <location>
        <begin position="1"/>
        <end position="21"/>
    </location>
</feature>
<proteinExistence type="predicted"/>
<dbReference type="AlphaFoldDB" id="A0AA41UM98"/>